<gene>
    <name evidence="1" type="ORF">G7B40_001430</name>
</gene>
<dbReference type="RefSeq" id="WP_208344077.1">
    <property type="nucleotide sequence ID" value="NZ_CAWQFN010000474.1"/>
</dbReference>
<name>A0AAP5I3U1_9CYAN</name>
<reference evidence="2" key="1">
    <citation type="journal article" date="2021" name="Science">
        <title>Hunting the eagle killer: A cyanobacterial neurotoxin causes vacuolar myelinopathy.</title>
        <authorList>
            <person name="Breinlinger S."/>
            <person name="Phillips T.J."/>
            <person name="Haram B.N."/>
            <person name="Mares J."/>
            <person name="Martinez Yerena J.A."/>
            <person name="Hrouzek P."/>
            <person name="Sobotka R."/>
            <person name="Henderson W.M."/>
            <person name="Schmieder P."/>
            <person name="Williams S.M."/>
            <person name="Lauderdale J.D."/>
            <person name="Wilde H.D."/>
            <person name="Gerrin W."/>
            <person name="Kust A."/>
            <person name="Washington J.W."/>
            <person name="Wagner C."/>
            <person name="Geier B."/>
            <person name="Liebeke M."/>
            <person name="Enke H."/>
            <person name="Niedermeyer T.H.J."/>
            <person name="Wilde S.B."/>
        </authorList>
    </citation>
    <scope>NUCLEOTIDE SEQUENCE [LARGE SCALE GENOMIC DNA]</scope>
    <source>
        <strain evidence="2">Thurmond2011</strain>
    </source>
</reference>
<accession>A0AAP5I3U1</accession>
<dbReference type="Proteomes" id="UP000667802">
    <property type="component" value="Unassembled WGS sequence"/>
</dbReference>
<protein>
    <submittedName>
        <fullName evidence="1">Uncharacterized protein</fullName>
    </submittedName>
</protein>
<comment type="caution">
    <text evidence="1">The sequence shown here is derived from an EMBL/GenBank/DDBJ whole genome shotgun (WGS) entry which is preliminary data.</text>
</comment>
<evidence type="ECO:0000313" key="2">
    <source>
        <dbReference type="Proteomes" id="UP000667802"/>
    </source>
</evidence>
<dbReference type="EMBL" id="JAALHA020000001">
    <property type="protein sequence ID" value="MDR9893247.1"/>
    <property type="molecule type" value="Genomic_DNA"/>
</dbReference>
<evidence type="ECO:0000313" key="1">
    <source>
        <dbReference type="EMBL" id="MDR9893247.1"/>
    </source>
</evidence>
<sequence length="140" mass="14097">MQFLPQVAAAALPAIGQMFNTGAGNAQARVATAGLNTDPVMSTLSAAGIQLDPNQQAALQNHYANLAAQSNMAQSMQSGAYGAGLGNTAANLNTQRAMALNAQANAANNVANQLNALQNRAAISANAINSAMQGAAGLFR</sequence>
<proteinExistence type="predicted"/>
<keyword evidence="2" id="KW-1185">Reference proteome</keyword>
<dbReference type="AlphaFoldDB" id="A0AAP5I3U1"/>
<organism evidence="1 2">
    <name type="scientific">Aetokthonos hydrillicola Thurmond2011</name>
    <dbReference type="NCBI Taxonomy" id="2712845"/>
    <lineage>
        <taxon>Bacteria</taxon>
        <taxon>Bacillati</taxon>
        <taxon>Cyanobacteriota</taxon>
        <taxon>Cyanophyceae</taxon>
        <taxon>Nostocales</taxon>
        <taxon>Hapalosiphonaceae</taxon>
        <taxon>Aetokthonos</taxon>
    </lineage>
</organism>